<gene>
    <name evidence="1" type="ORF">WAE58_08310</name>
</gene>
<dbReference type="InterPro" id="IPR029058">
    <property type="entry name" value="AB_hydrolase_fold"/>
</dbReference>
<keyword evidence="2" id="KW-1185">Reference proteome</keyword>
<sequence length="188" mass="21384">MSYEILFIQGAGNVSTSQEQVIIDALRNNLGDKFTITYPPMPDTEHPAFLDWEAVLETSLNSLSGKVILLGHSLGGSIILKYFTRQPVPDKVIGMILFGVPYWKDQNWDVSEYAIEDDLLSKLSTLDNIYFYHSVDDEVIPNHQFKSYRKLIPRGHWRVLSGVDHSYHGAIPDMINDIQDLADDTKEK</sequence>
<proteinExistence type="predicted"/>
<evidence type="ECO:0000313" key="2">
    <source>
        <dbReference type="Proteomes" id="UP001378956"/>
    </source>
</evidence>
<dbReference type="EMBL" id="JBBEUB010000002">
    <property type="protein sequence ID" value="MEJ2902426.1"/>
    <property type="molecule type" value="Genomic_DNA"/>
</dbReference>
<evidence type="ECO:0000313" key="1">
    <source>
        <dbReference type="EMBL" id="MEJ2902426.1"/>
    </source>
</evidence>
<reference evidence="1 2" key="1">
    <citation type="submission" date="2024-03" db="EMBL/GenBank/DDBJ databases">
        <title>Sequence of Lycoming College Course Isolates.</title>
        <authorList>
            <person name="Plotts O."/>
            <person name="Newman J."/>
        </authorList>
    </citation>
    <scope>NUCLEOTIDE SEQUENCE [LARGE SCALE GENOMIC DNA]</scope>
    <source>
        <strain evidence="1 2">CJB-3</strain>
    </source>
</reference>
<accession>A0ABU8NJK0</accession>
<dbReference type="Gene3D" id="3.40.50.1820">
    <property type="entry name" value="alpha/beta hydrolase"/>
    <property type="match status" value="1"/>
</dbReference>
<comment type="caution">
    <text evidence="1">The sequence shown here is derived from an EMBL/GenBank/DDBJ whole genome shotgun (WGS) entry which is preliminary data.</text>
</comment>
<keyword evidence="1" id="KW-0378">Hydrolase</keyword>
<organism evidence="1 2">
    <name type="scientific">Pedobacter panaciterrae</name>
    <dbReference type="NCBI Taxonomy" id="363849"/>
    <lineage>
        <taxon>Bacteria</taxon>
        <taxon>Pseudomonadati</taxon>
        <taxon>Bacteroidota</taxon>
        <taxon>Sphingobacteriia</taxon>
        <taxon>Sphingobacteriales</taxon>
        <taxon>Sphingobacteriaceae</taxon>
        <taxon>Pedobacter</taxon>
    </lineage>
</organism>
<dbReference type="Pfam" id="PF06821">
    <property type="entry name" value="Ser_hydrolase"/>
    <property type="match status" value="1"/>
</dbReference>
<dbReference type="InterPro" id="IPR010662">
    <property type="entry name" value="RBBP9/YdeN"/>
</dbReference>
<dbReference type="PANTHER" id="PTHR15394:SF3">
    <property type="entry name" value="SERINE HYDROLASE RBBP9"/>
    <property type="match status" value="1"/>
</dbReference>
<dbReference type="RefSeq" id="WP_172662794.1">
    <property type="nucleotide sequence ID" value="NZ_CBFGNQ010000002.1"/>
</dbReference>
<dbReference type="SUPFAM" id="SSF53474">
    <property type="entry name" value="alpha/beta-Hydrolases"/>
    <property type="match status" value="1"/>
</dbReference>
<name>A0ABU8NJK0_9SPHI</name>
<protein>
    <submittedName>
        <fullName evidence="1">Alpha/beta hydrolase</fullName>
    </submittedName>
</protein>
<dbReference type="PANTHER" id="PTHR15394">
    <property type="entry name" value="SERINE HYDROLASE RBBP9"/>
    <property type="match status" value="1"/>
</dbReference>
<dbReference type="Proteomes" id="UP001378956">
    <property type="component" value="Unassembled WGS sequence"/>
</dbReference>
<dbReference type="GO" id="GO:0016787">
    <property type="term" value="F:hydrolase activity"/>
    <property type="evidence" value="ECO:0007669"/>
    <property type="project" value="UniProtKB-KW"/>
</dbReference>